<evidence type="ECO:0000313" key="3">
    <source>
        <dbReference type="Proteomes" id="UP001589896"/>
    </source>
</evidence>
<gene>
    <name evidence="2" type="ORF">ACFFGH_27455</name>
</gene>
<evidence type="ECO:0000259" key="1">
    <source>
        <dbReference type="Pfam" id="PF12802"/>
    </source>
</evidence>
<dbReference type="InterPro" id="IPR036388">
    <property type="entry name" value="WH-like_DNA-bd_sf"/>
</dbReference>
<proteinExistence type="predicted"/>
<dbReference type="InterPro" id="IPR000835">
    <property type="entry name" value="HTH_MarR-typ"/>
</dbReference>
<dbReference type="Proteomes" id="UP001589896">
    <property type="component" value="Unassembled WGS sequence"/>
</dbReference>
<dbReference type="Pfam" id="PF12802">
    <property type="entry name" value="MarR_2"/>
    <property type="match status" value="1"/>
</dbReference>
<dbReference type="EMBL" id="JBHLTG010000008">
    <property type="protein sequence ID" value="MFC0681583.1"/>
    <property type="molecule type" value="Genomic_DNA"/>
</dbReference>
<organism evidence="2 3">
    <name type="scientific">Lysobacter korlensis</name>
    <dbReference type="NCBI Taxonomy" id="553636"/>
    <lineage>
        <taxon>Bacteria</taxon>
        <taxon>Pseudomonadati</taxon>
        <taxon>Pseudomonadota</taxon>
        <taxon>Gammaproteobacteria</taxon>
        <taxon>Lysobacterales</taxon>
        <taxon>Lysobacteraceae</taxon>
        <taxon>Lysobacter</taxon>
    </lineage>
</organism>
<reference evidence="2 3" key="1">
    <citation type="submission" date="2024-09" db="EMBL/GenBank/DDBJ databases">
        <authorList>
            <person name="Sun Q."/>
            <person name="Mori K."/>
        </authorList>
    </citation>
    <scope>NUCLEOTIDE SEQUENCE [LARGE SCALE GENOMIC DNA]</scope>
    <source>
        <strain evidence="2 3">KCTC 23076</strain>
    </source>
</reference>
<name>A0ABV6S0C5_9GAMM</name>
<sequence>MSRGSAWTFLTNHAHVLICVARDPGIRVRDVAETVGITERAAHGIISDLVEAGYLRREKSGRRNVYECVEDMPLRHPVEREHLIGELLATLTRDAPTDVPARHRRRVDPNT</sequence>
<protein>
    <submittedName>
        <fullName evidence="2">Helix-turn-helix transcriptional regulator</fullName>
    </submittedName>
</protein>
<keyword evidence="3" id="KW-1185">Reference proteome</keyword>
<evidence type="ECO:0000313" key="2">
    <source>
        <dbReference type="EMBL" id="MFC0681583.1"/>
    </source>
</evidence>
<accession>A0ABV6S0C5</accession>
<comment type="caution">
    <text evidence="2">The sequence shown here is derived from an EMBL/GenBank/DDBJ whole genome shotgun (WGS) entry which is preliminary data.</text>
</comment>
<dbReference type="RefSeq" id="WP_386674465.1">
    <property type="nucleotide sequence ID" value="NZ_JBHLTG010000008.1"/>
</dbReference>
<dbReference type="InterPro" id="IPR036390">
    <property type="entry name" value="WH_DNA-bd_sf"/>
</dbReference>
<dbReference type="SUPFAM" id="SSF46785">
    <property type="entry name" value="Winged helix' DNA-binding domain"/>
    <property type="match status" value="1"/>
</dbReference>
<dbReference type="Gene3D" id="1.10.10.10">
    <property type="entry name" value="Winged helix-like DNA-binding domain superfamily/Winged helix DNA-binding domain"/>
    <property type="match status" value="1"/>
</dbReference>
<feature type="domain" description="HTH marR-type" evidence="1">
    <location>
        <begin position="12"/>
        <end position="61"/>
    </location>
</feature>